<dbReference type="InterPro" id="IPR046913">
    <property type="entry name" value="ABC-3C_CTD7"/>
</dbReference>
<dbReference type="AlphaFoldDB" id="A0A432MF24"/>
<organism evidence="2 3">
    <name type="scientific">Tautonia sociabilis</name>
    <dbReference type="NCBI Taxonomy" id="2080755"/>
    <lineage>
        <taxon>Bacteria</taxon>
        <taxon>Pseudomonadati</taxon>
        <taxon>Planctomycetota</taxon>
        <taxon>Planctomycetia</taxon>
        <taxon>Isosphaerales</taxon>
        <taxon>Isosphaeraceae</taxon>
        <taxon>Tautonia</taxon>
    </lineage>
</organism>
<dbReference type="RefSeq" id="WP_126727289.1">
    <property type="nucleotide sequence ID" value="NZ_RYZH01000049.1"/>
</dbReference>
<name>A0A432MF24_9BACT</name>
<dbReference type="Pfam" id="PF20283">
    <property type="entry name" value="CTD7"/>
    <property type="match status" value="1"/>
</dbReference>
<evidence type="ECO:0000259" key="1">
    <source>
        <dbReference type="Pfam" id="PF20283"/>
    </source>
</evidence>
<feature type="domain" description="ABC-three component systems C-terminal" evidence="1">
    <location>
        <begin position="263"/>
        <end position="387"/>
    </location>
</feature>
<evidence type="ECO:0000313" key="2">
    <source>
        <dbReference type="EMBL" id="RUL84353.1"/>
    </source>
</evidence>
<dbReference type="EMBL" id="RYZH01000049">
    <property type="protein sequence ID" value="RUL84353.1"/>
    <property type="molecule type" value="Genomic_DNA"/>
</dbReference>
<reference evidence="2 3" key="1">
    <citation type="submission" date="2018-12" db="EMBL/GenBank/DDBJ databases">
        <authorList>
            <person name="Toschakov S.V."/>
        </authorList>
    </citation>
    <scope>NUCLEOTIDE SEQUENCE [LARGE SCALE GENOMIC DNA]</scope>
    <source>
        <strain evidence="2 3">GM2012</strain>
    </source>
</reference>
<reference evidence="2 3" key="2">
    <citation type="submission" date="2019-01" db="EMBL/GenBank/DDBJ databases">
        <title>Tautonia sociabilis, a novel thermotolerant planctomycete of Isosphaeraceae family, isolated from a 4000 m deep subterranean habitat.</title>
        <authorList>
            <person name="Kovaleva O.L."/>
            <person name="Elcheninov A.G."/>
            <person name="Van Heerden E."/>
            <person name="Toshchakov S.V."/>
            <person name="Novikov A."/>
            <person name="Bonch-Osmolovskaya E.A."/>
            <person name="Kublanov I.V."/>
        </authorList>
    </citation>
    <scope>NUCLEOTIDE SEQUENCE [LARGE SCALE GENOMIC DNA]</scope>
    <source>
        <strain evidence="2 3">GM2012</strain>
    </source>
</reference>
<protein>
    <recommendedName>
        <fullName evidence="1">ABC-three component systems C-terminal domain-containing protein</fullName>
    </recommendedName>
</protein>
<gene>
    <name evidence="2" type="ORF">TsocGM_20285</name>
</gene>
<proteinExistence type="predicted"/>
<evidence type="ECO:0000313" key="3">
    <source>
        <dbReference type="Proteomes" id="UP000280296"/>
    </source>
</evidence>
<sequence>MTTEGSPFSAADSALGYLYQCRYALLDSLRRWRQGEDFLVTVETLDDIAFEPTGRPAELLQTKHHLSRQATLTDASPDLWKSIRIWCEGVTAGSIPADAVFFLLTTATAPTGSTASYLRTKDRDVEGAFKKLVATAQTSKSQDNARAYAAFLKDQAKVRPLFERVFILDETSTITVLPTLIRQEVRPAVHKAFLEPFVERLEGWWFARVINQMAGVTPGPILSEELEDQADDLREQFKEDNLPIDDAVRGVDIDIASHIDKRFVAQLKLISVTNPRIFIAIREYFRAYEQRSRWIREDLLLVGELDRYEERLIEEWQIFFERMKENLGEAAAETEKVRAARALYQWVESEANFPIRPRCTEPFVTRGSLHILADDLRIGWHPDFAERVKRALESSEPGA</sequence>
<dbReference type="Proteomes" id="UP000280296">
    <property type="component" value="Unassembled WGS sequence"/>
</dbReference>
<accession>A0A432MF24</accession>
<dbReference type="OrthoDB" id="2786695at2"/>
<comment type="caution">
    <text evidence="2">The sequence shown here is derived from an EMBL/GenBank/DDBJ whole genome shotgun (WGS) entry which is preliminary data.</text>
</comment>
<keyword evidence="3" id="KW-1185">Reference proteome</keyword>